<dbReference type="PROSITE" id="PS51012">
    <property type="entry name" value="ABC_TM2"/>
    <property type="match status" value="1"/>
</dbReference>
<dbReference type="PIRSF" id="PIRSF006648">
    <property type="entry name" value="DrrB"/>
    <property type="match status" value="1"/>
</dbReference>
<keyword evidence="5" id="KW-0813">Transport</keyword>
<sequence length="251" mass="28221">MVIDKIALKYLVITGLKEIFREPKIFFFTLLFPFFFLAMFGGMSTVIDPSEELGLSFIEYLFPGILIFALLSVGFLGTSVPLIEMRQKGILKTLRTTPLNEITFIFSQIIVRLILGFMQIFIFTILGFFMGLISLGNIIPFILIGLIGLVMILTFGFLLGGIFNKTELASGVLSFGMMPLIMLSGAMLPLHILPDVFKTISYYIPFTYLTELFHQVLLDLDAALPIYGNVIVLLIISVAIFLLTKLTFRWT</sequence>
<feature type="domain" description="ABC transmembrane type-2" evidence="6">
    <location>
        <begin position="24"/>
        <end position="251"/>
    </location>
</feature>
<keyword evidence="4 5" id="KW-0472">Membrane</keyword>
<keyword evidence="2 5" id="KW-0812">Transmembrane</keyword>
<dbReference type="PRINTS" id="PR00164">
    <property type="entry name" value="ABC2TRNSPORT"/>
</dbReference>
<feature type="transmembrane region" description="Helical" evidence="5">
    <location>
        <begin position="60"/>
        <end position="83"/>
    </location>
</feature>
<evidence type="ECO:0000256" key="3">
    <source>
        <dbReference type="ARBA" id="ARBA00022989"/>
    </source>
</evidence>
<reference evidence="7 8" key="1">
    <citation type="journal article" date="2022" name="Evol. Bioinform. Online">
        <title>Draft Genome Sequence of Oceanobacillus jordanicus Strain GSFE11, a Halotolerant Plant Growth-Promoting Bacterial Endophyte Isolated From the Jordan Valley.</title>
        <authorList>
            <person name="Alhindi T."/>
            <person name="Albdaiwi R."/>
        </authorList>
    </citation>
    <scope>NUCLEOTIDE SEQUENCE [LARGE SCALE GENOMIC DNA]</scope>
    <source>
        <strain evidence="7 8">GSFE11</strain>
    </source>
</reference>
<evidence type="ECO:0000313" key="7">
    <source>
        <dbReference type="EMBL" id="MCG3419990.1"/>
    </source>
</evidence>
<dbReference type="EMBL" id="JAIFZM010000010">
    <property type="protein sequence ID" value="MCG3419990.1"/>
    <property type="molecule type" value="Genomic_DNA"/>
</dbReference>
<comment type="similarity">
    <text evidence="5">Belongs to the ABC-2 integral membrane protein family.</text>
</comment>
<keyword evidence="5" id="KW-1003">Cell membrane</keyword>
<dbReference type="Proteomes" id="UP001199631">
    <property type="component" value="Unassembled WGS sequence"/>
</dbReference>
<dbReference type="RefSeq" id="WP_238020408.1">
    <property type="nucleotide sequence ID" value="NZ_JAIFZM010000010.1"/>
</dbReference>
<proteinExistence type="inferred from homology"/>
<feature type="transmembrane region" description="Helical" evidence="5">
    <location>
        <begin position="172"/>
        <end position="193"/>
    </location>
</feature>
<dbReference type="InterPro" id="IPR051784">
    <property type="entry name" value="Nod_factor_ABC_transporter"/>
</dbReference>
<dbReference type="PANTHER" id="PTHR43229:SF3">
    <property type="entry name" value="ABC-TYPE MULTIDRUG TRANSPORT SYSTEM, PERMEASE COMPONENT"/>
    <property type="match status" value="1"/>
</dbReference>
<comment type="subcellular location">
    <subcellularLocation>
        <location evidence="5">Cell membrane</location>
        <topology evidence="5">Multi-pass membrane protein</topology>
    </subcellularLocation>
    <subcellularLocation>
        <location evidence="1">Membrane</location>
        <topology evidence="1">Multi-pass membrane protein</topology>
    </subcellularLocation>
</comment>
<evidence type="ECO:0000259" key="6">
    <source>
        <dbReference type="PROSITE" id="PS51012"/>
    </source>
</evidence>
<evidence type="ECO:0000256" key="4">
    <source>
        <dbReference type="ARBA" id="ARBA00023136"/>
    </source>
</evidence>
<accession>A0AAW5B7L4</accession>
<feature type="transmembrane region" description="Helical" evidence="5">
    <location>
        <begin position="25"/>
        <end position="48"/>
    </location>
</feature>
<feature type="transmembrane region" description="Helical" evidence="5">
    <location>
        <begin position="226"/>
        <end position="248"/>
    </location>
</feature>
<feature type="transmembrane region" description="Helical" evidence="5">
    <location>
        <begin position="138"/>
        <end position="160"/>
    </location>
</feature>
<dbReference type="InterPro" id="IPR000412">
    <property type="entry name" value="ABC_2_transport"/>
</dbReference>
<dbReference type="GO" id="GO:0043190">
    <property type="term" value="C:ATP-binding cassette (ABC) transporter complex"/>
    <property type="evidence" value="ECO:0007669"/>
    <property type="project" value="InterPro"/>
</dbReference>
<organism evidence="7 8">
    <name type="scientific">Oceanobacillus jordanicus</name>
    <dbReference type="NCBI Taxonomy" id="2867266"/>
    <lineage>
        <taxon>Bacteria</taxon>
        <taxon>Bacillati</taxon>
        <taxon>Bacillota</taxon>
        <taxon>Bacilli</taxon>
        <taxon>Bacillales</taxon>
        <taxon>Bacillaceae</taxon>
        <taxon>Oceanobacillus</taxon>
    </lineage>
</organism>
<dbReference type="AlphaFoldDB" id="A0AAW5B7L4"/>
<gene>
    <name evidence="7" type="ORF">K3T81_12565</name>
</gene>
<dbReference type="InterPro" id="IPR047817">
    <property type="entry name" value="ABC2_TM_bact-type"/>
</dbReference>
<dbReference type="GO" id="GO:0140359">
    <property type="term" value="F:ABC-type transporter activity"/>
    <property type="evidence" value="ECO:0007669"/>
    <property type="project" value="InterPro"/>
</dbReference>
<evidence type="ECO:0000313" key="8">
    <source>
        <dbReference type="Proteomes" id="UP001199631"/>
    </source>
</evidence>
<dbReference type="Pfam" id="PF01061">
    <property type="entry name" value="ABC2_membrane"/>
    <property type="match status" value="1"/>
</dbReference>
<evidence type="ECO:0000256" key="2">
    <source>
        <dbReference type="ARBA" id="ARBA00022692"/>
    </source>
</evidence>
<dbReference type="InterPro" id="IPR013525">
    <property type="entry name" value="ABC2_TM"/>
</dbReference>
<feature type="transmembrane region" description="Helical" evidence="5">
    <location>
        <begin position="104"/>
        <end position="132"/>
    </location>
</feature>
<keyword evidence="3 5" id="KW-1133">Transmembrane helix</keyword>
<evidence type="ECO:0000256" key="5">
    <source>
        <dbReference type="RuleBase" id="RU361157"/>
    </source>
</evidence>
<name>A0AAW5B7L4_9BACI</name>
<comment type="caution">
    <text evidence="7">The sequence shown here is derived from an EMBL/GenBank/DDBJ whole genome shotgun (WGS) entry which is preliminary data.</text>
</comment>
<dbReference type="PANTHER" id="PTHR43229">
    <property type="entry name" value="NODULATION PROTEIN J"/>
    <property type="match status" value="1"/>
</dbReference>
<keyword evidence="8" id="KW-1185">Reference proteome</keyword>
<protein>
    <recommendedName>
        <fullName evidence="5">Transport permease protein</fullName>
    </recommendedName>
</protein>
<evidence type="ECO:0000256" key="1">
    <source>
        <dbReference type="ARBA" id="ARBA00004141"/>
    </source>
</evidence>